<reference evidence="2" key="1">
    <citation type="journal article" date="2006" name="Science">
        <title>The genome of black cottonwood, Populus trichocarpa (Torr. &amp; Gray).</title>
        <authorList>
            <person name="Tuskan G.A."/>
            <person name="Difazio S."/>
            <person name="Jansson S."/>
            <person name="Bohlmann J."/>
            <person name="Grigoriev I."/>
            <person name="Hellsten U."/>
            <person name="Putnam N."/>
            <person name="Ralph S."/>
            <person name="Rombauts S."/>
            <person name="Salamov A."/>
            <person name="Schein J."/>
            <person name="Sterck L."/>
            <person name="Aerts A."/>
            <person name="Bhalerao R.R."/>
            <person name="Bhalerao R.P."/>
            <person name="Blaudez D."/>
            <person name="Boerjan W."/>
            <person name="Brun A."/>
            <person name="Brunner A."/>
            <person name="Busov V."/>
            <person name="Campbell M."/>
            <person name="Carlson J."/>
            <person name="Chalot M."/>
            <person name="Chapman J."/>
            <person name="Chen G.L."/>
            <person name="Cooper D."/>
            <person name="Coutinho P.M."/>
            <person name="Couturier J."/>
            <person name="Covert S."/>
            <person name="Cronk Q."/>
            <person name="Cunningham R."/>
            <person name="Davis J."/>
            <person name="Degroeve S."/>
            <person name="Dejardin A."/>
            <person name="Depamphilis C."/>
            <person name="Detter J."/>
            <person name="Dirks B."/>
            <person name="Dubchak I."/>
            <person name="Duplessis S."/>
            <person name="Ehlting J."/>
            <person name="Ellis B."/>
            <person name="Gendler K."/>
            <person name="Goodstein D."/>
            <person name="Gribskov M."/>
            <person name="Grimwood J."/>
            <person name="Groover A."/>
            <person name="Gunter L."/>
            <person name="Hamberger B."/>
            <person name="Heinze B."/>
            <person name="Helariutta Y."/>
            <person name="Henrissat B."/>
            <person name="Holligan D."/>
            <person name="Holt R."/>
            <person name="Huang W."/>
            <person name="Islam-Faridi N."/>
            <person name="Jones S."/>
            <person name="Jones-Rhoades M."/>
            <person name="Jorgensen R."/>
            <person name="Joshi C."/>
            <person name="Kangasjarvi J."/>
            <person name="Karlsson J."/>
            <person name="Kelleher C."/>
            <person name="Kirkpatrick R."/>
            <person name="Kirst M."/>
            <person name="Kohler A."/>
            <person name="Kalluri U."/>
            <person name="Larimer F."/>
            <person name="Leebens-Mack J."/>
            <person name="Leple J.C."/>
            <person name="Locascio P."/>
            <person name="Lou Y."/>
            <person name="Lucas S."/>
            <person name="Martin F."/>
            <person name="Montanini B."/>
            <person name="Napoli C."/>
            <person name="Nelson D.R."/>
            <person name="Nelson C."/>
            <person name="Nieminen K."/>
            <person name="Nilsson O."/>
            <person name="Pereda V."/>
            <person name="Peter G."/>
            <person name="Philippe R."/>
            <person name="Pilate G."/>
            <person name="Poliakov A."/>
            <person name="Razumovskaya J."/>
            <person name="Richardson P."/>
            <person name="Rinaldi C."/>
            <person name="Ritland K."/>
            <person name="Rouze P."/>
            <person name="Ryaboy D."/>
            <person name="Schmutz J."/>
            <person name="Schrader J."/>
            <person name="Segerman B."/>
            <person name="Shin H."/>
            <person name="Siddiqui A."/>
            <person name="Sterky F."/>
            <person name="Terry A."/>
            <person name="Tsai C.J."/>
            <person name="Uberbacher E."/>
            <person name="Unneberg P."/>
            <person name="Vahala J."/>
            <person name="Wall K."/>
            <person name="Wessler S."/>
            <person name="Yang G."/>
            <person name="Yin T."/>
            <person name="Douglas C."/>
            <person name="Marra M."/>
            <person name="Sandberg G."/>
            <person name="Van de Peer Y."/>
            <person name="Rokhsar D."/>
        </authorList>
    </citation>
    <scope>NUCLEOTIDE SEQUENCE [LARGE SCALE GENOMIC DNA]</scope>
    <source>
        <strain evidence="2">Nisqually-1</strain>
    </source>
</reference>
<evidence type="ECO:0000313" key="2">
    <source>
        <dbReference type="EMBL" id="RQO93413.1"/>
    </source>
</evidence>
<accession>A0A3N7F9P4</accession>
<organism evidence="2">
    <name type="scientific">Populus trichocarpa</name>
    <name type="common">Western balsam poplar</name>
    <name type="synonym">Populus balsamifera subsp. trichocarpa</name>
    <dbReference type="NCBI Taxonomy" id="3694"/>
    <lineage>
        <taxon>Eukaryota</taxon>
        <taxon>Viridiplantae</taxon>
        <taxon>Streptophyta</taxon>
        <taxon>Embryophyta</taxon>
        <taxon>Tracheophyta</taxon>
        <taxon>Spermatophyta</taxon>
        <taxon>Magnoliopsida</taxon>
        <taxon>eudicotyledons</taxon>
        <taxon>Gunneridae</taxon>
        <taxon>Pentapetalae</taxon>
        <taxon>rosids</taxon>
        <taxon>fabids</taxon>
        <taxon>Malpighiales</taxon>
        <taxon>Salicaceae</taxon>
        <taxon>Saliceae</taxon>
        <taxon>Populus</taxon>
    </lineage>
</organism>
<keyword evidence="1" id="KW-0472">Membrane</keyword>
<evidence type="ECO:0000256" key="1">
    <source>
        <dbReference type="SAM" id="Phobius"/>
    </source>
</evidence>
<protein>
    <submittedName>
        <fullName evidence="2">Uncharacterized protein</fullName>
    </submittedName>
</protein>
<gene>
    <name evidence="2" type="ORF">POPTR_T053050</name>
</gene>
<feature type="transmembrane region" description="Helical" evidence="1">
    <location>
        <begin position="12"/>
        <end position="34"/>
    </location>
</feature>
<keyword evidence="1" id="KW-0812">Transmembrane</keyword>
<sequence>MWNRHSRGEIQLPNVLFIFGLVILQSLLLSYVILKHILSEGDCLQFSYSSVYPLYYSMEAGRHRRFQSTKAPYYAIIKVDRTWWWITMGSTIVFNKQLSLHFHLIIFRAHIIICFI</sequence>
<dbReference type="AlphaFoldDB" id="A0A3N7F9P4"/>
<keyword evidence="1" id="KW-1133">Transmembrane helix</keyword>
<name>A0A3N7F9P4_POPTR</name>
<dbReference type="EMBL" id="KZ623362">
    <property type="protein sequence ID" value="RQO93413.1"/>
    <property type="molecule type" value="Genomic_DNA"/>
</dbReference>
<reference evidence="2" key="2">
    <citation type="submission" date="2017-07" db="EMBL/GenBank/DDBJ databases">
        <title>WGS assembly of Populus trichocarpa.</title>
        <authorList>
            <person name="Tuskan G."/>
            <person name="Difazio S."/>
            <person name="Jansson S."/>
            <person name="Bohlmann J."/>
            <person name="Grigoriev I."/>
            <person name="Hellsten U."/>
            <person name="Putnam N."/>
            <person name="Ralph S."/>
            <person name="Rombauts S."/>
            <person name="Salamov A."/>
            <person name="Schein J."/>
            <person name="Sterck L."/>
            <person name="Aerts A."/>
            <person name="Bhalerao R."/>
            <person name="Bhalerao R."/>
            <person name="Blaudez D."/>
            <person name="Boerjan W."/>
            <person name="Brun A."/>
            <person name="Brunner A."/>
            <person name="Busov V."/>
            <person name="Campbell M."/>
            <person name="Carlson J."/>
            <person name="Chalot M."/>
            <person name="Chapman J."/>
            <person name="Chen G."/>
            <person name="Cooper D."/>
            <person name="Coutinho P."/>
            <person name="Couturier J."/>
            <person name="Covert S."/>
            <person name="Cronk Q."/>
            <person name="Cunningham R."/>
            <person name="Davis J."/>
            <person name="Degroeve S."/>
            <person name="Dejardin A."/>
            <person name="Depamphilis C."/>
            <person name="Detter J."/>
            <person name="Dirks B."/>
            <person name="Dubchak I."/>
            <person name="Duplessis S."/>
            <person name="Ehlting J."/>
            <person name="Ellis B."/>
            <person name="Gendler K."/>
            <person name="Goodstein D."/>
            <person name="Gribskov M."/>
            <person name="Grimwood J."/>
            <person name="Groover A."/>
            <person name="Gunter L."/>
            <person name="Hamberger B."/>
            <person name="Heinze B."/>
            <person name="Helariutta Y."/>
            <person name="Henrissat B."/>
            <person name="Holligan D."/>
            <person name="Holt R."/>
            <person name="Huang W."/>
            <person name="Islam-Faridi N."/>
            <person name="Jones S."/>
            <person name="Jones-Rhoades M."/>
            <person name="Jorgensen R."/>
            <person name="Joshi C."/>
            <person name="Kangasjarvi J."/>
            <person name="Karlsson J."/>
            <person name="Kelleher C."/>
            <person name="Kirkpatrick R."/>
            <person name="Kirst M."/>
            <person name="Kohler A."/>
            <person name="Kalluri U."/>
            <person name="Larimer F."/>
            <person name="Leebens-Mack J."/>
            <person name="Leple J."/>
            <person name="Locascio P."/>
            <person name="Lou Y."/>
            <person name="Lucas S."/>
            <person name="Martin F."/>
            <person name="Montanini B."/>
            <person name="Napoli C."/>
            <person name="Nelson D."/>
            <person name="Nelson C."/>
            <person name="Nieminen K."/>
            <person name="Nilsson O."/>
            <person name="Pereda V."/>
            <person name="Peter G."/>
            <person name="Philippe R."/>
            <person name="Pilate G."/>
            <person name="Poliakov A."/>
            <person name="Razumovskaya J."/>
            <person name="Richardson P."/>
            <person name="Rinaldi C."/>
            <person name="Ritland K."/>
            <person name="Rouze P."/>
            <person name="Ryaboy D."/>
            <person name="Schmutz J."/>
            <person name="Schrader J."/>
            <person name="Segerman B."/>
            <person name="Shin H."/>
            <person name="Siddiqui A."/>
            <person name="Sterky F."/>
            <person name="Terry A."/>
            <person name="Tsai C."/>
            <person name="Uberbacher E."/>
            <person name="Unneberg P."/>
            <person name="Vahala J."/>
            <person name="Wall K."/>
            <person name="Wessler S."/>
            <person name="Yang G."/>
            <person name="Yin T."/>
            <person name="Douglas C."/>
            <person name="Marra M."/>
            <person name="Sandberg G."/>
            <person name="Van De Peer Y."/>
            <person name="Rokhsar D."/>
        </authorList>
    </citation>
    <scope>NUCLEOTIDE SEQUENCE</scope>
    <source>
        <strain evidence="2">Nisqually-1</strain>
    </source>
</reference>
<proteinExistence type="predicted"/>
<dbReference type="InParanoid" id="A0A3N7F9P4"/>